<organism evidence="6 7">
    <name type="scientific">Chitinophaga rupis</name>
    <dbReference type="NCBI Taxonomy" id="573321"/>
    <lineage>
        <taxon>Bacteria</taxon>
        <taxon>Pseudomonadati</taxon>
        <taxon>Bacteroidota</taxon>
        <taxon>Chitinophagia</taxon>
        <taxon>Chitinophagales</taxon>
        <taxon>Chitinophagaceae</taxon>
        <taxon>Chitinophaga</taxon>
    </lineage>
</organism>
<dbReference type="EMBL" id="FOBB01000001">
    <property type="protein sequence ID" value="SEK76120.1"/>
    <property type="molecule type" value="Genomic_DNA"/>
</dbReference>
<dbReference type="Pfam" id="PF13517">
    <property type="entry name" value="FG-GAP_3"/>
    <property type="match status" value="1"/>
</dbReference>
<dbReference type="GO" id="GO:0046872">
    <property type="term" value="F:metal ion binding"/>
    <property type="evidence" value="ECO:0007669"/>
    <property type="project" value="UniProtKB-KW"/>
</dbReference>
<keyword evidence="4" id="KW-0349">Heme</keyword>
<dbReference type="GO" id="GO:0009055">
    <property type="term" value="F:electron transfer activity"/>
    <property type="evidence" value="ECO:0007669"/>
    <property type="project" value="InterPro"/>
</dbReference>
<keyword evidence="2" id="KW-0732">Signal</keyword>
<evidence type="ECO:0000313" key="6">
    <source>
        <dbReference type="EMBL" id="SEK76120.1"/>
    </source>
</evidence>
<keyword evidence="3 4" id="KW-0408">Iron</keyword>
<evidence type="ECO:0000256" key="2">
    <source>
        <dbReference type="ARBA" id="ARBA00022729"/>
    </source>
</evidence>
<dbReference type="PANTHER" id="PTHR44103:SF1">
    <property type="entry name" value="PROPROTEIN CONVERTASE P"/>
    <property type="match status" value="1"/>
</dbReference>
<evidence type="ECO:0000256" key="3">
    <source>
        <dbReference type="ARBA" id="ARBA00023004"/>
    </source>
</evidence>
<dbReference type="AlphaFoldDB" id="A0A1H7JQ77"/>
<evidence type="ECO:0000313" key="7">
    <source>
        <dbReference type="Proteomes" id="UP000198984"/>
    </source>
</evidence>
<proteinExistence type="predicted"/>
<sequence>MQQLPNYLLFKGPLPRGMMWRKYSCMLCRYLLPMKLKCLLFNGWLKGRGLDRRPSLDPGWGLLPVNLLFGGLLLGKMMQRKYSYSPGLLIRKLAKYLLFNDPLPKYNKYLFNLGCSLLPALLLLACNNDMDRINRVKRGSELAQQYCASCHAFPEPRLLDKTTWEKDVLPAMGERLGINTFNGSYYRKPVLSDKPGATANQISTEDWDLLVEYYTTVAPWQPLRQHRDEPFKSPAPPLFTTHEPDEQMGEAPLASYVGMDTLHQRIWVADGQDSTLHIYNNQLEPLQQLRTASIVSDIILPGAFTGNRAYVTCLGTLYPSDALRGSIQTLQDGLPGLLNGPVKAVGVLGSSKLLKAGAMPPVSPGGLKDNAQNTLQWLPEVLKDHLPRPVQLQYADFNQDGISDLLVCGFGYNNGALSWLELDTTRKVAVKEHIIFPRPGAIKAWIRDDNHDGRPDIWVLFAQGDESIWYFENTGNGNFTPQRILQFPPVYGSSSFTLQDIDHDGLEDIIYTCGDNADLSRILKPYHGVYIYKNKGHHKFAQQYFYPVNGCYKAIVKDFDLDGDEDMLTISFFGDYGLQPQEGLLYFENQGGFNYTVYTLPASRLGHWICMDAGDIDGDGDIDVVLGNFSQGPANFPGMGSQWRNGPGFILLENNTRAARKKN</sequence>
<keyword evidence="1 4" id="KW-0479">Metal-binding</keyword>
<keyword evidence="7" id="KW-1185">Reference proteome</keyword>
<dbReference type="STRING" id="573321.SAMN04488505_101840"/>
<dbReference type="InterPro" id="IPR028994">
    <property type="entry name" value="Integrin_alpha_N"/>
</dbReference>
<dbReference type="SUPFAM" id="SSF69318">
    <property type="entry name" value="Integrin alpha N-terminal domain"/>
    <property type="match status" value="1"/>
</dbReference>
<evidence type="ECO:0000256" key="1">
    <source>
        <dbReference type="ARBA" id="ARBA00022723"/>
    </source>
</evidence>
<dbReference type="InterPro" id="IPR013517">
    <property type="entry name" value="FG-GAP"/>
</dbReference>
<evidence type="ECO:0000256" key="4">
    <source>
        <dbReference type="PROSITE-ProRule" id="PRU00433"/>
    </source>
</evidence>
<reference evidence="6 7" key="1">
    <citation type="submission" date="2016-10" db="EMBL/GenBank/DDBJ databases">
        <authorList>
            <person name="de Groot N.N."/>
        </authorList>
    </citation>
    <scope>NUCLEOTIDE SEQUENCE [LARGE SCALE GENOMIC DNA]</scope>
    <source>
        <strain evidence="6 7">DSM 21039</strain>
    </source>
</reference>
<dbReference type="PANTHER" id="PTHR44103">
    <property type="entry name" value="PROPROTEIN CONVERTASE P"/>
    <property type="match status" value="1"/>
</dbReference>
<dbReference type="GO" id="GO:0020037">
    <property type="term" value="F:heme binding"/>
    <property type="evidence" value="ECO:0007669"/>
    <property type="project" value="InterPro"/>
</dbReference>
<evidence type="ECO:0000259" key="5">
    <source>
        <dbReference type="PROSITE" id="PS51007"/>
    </source>
</evidence>
<dbReference type="Gene3D" id="2.130.10.130">
    <property type="entry name" value="Integrin alpha, N-terminal"/>
    <property type="match status" value="1"/>
</dbReference>
<name>A0A1H7JQ77_9BACT</name>
<dbReference type="PROSITE" id="PS51007">
    <property type="entry name" value="CYTC"/>
    <property type="match status" value="1"/>
</dbReference>
<gene>
    <name evidence="6" type="ORF">SAMN04488505_101840</name>
</gene>
<dbReference type="InterPro" id="IPR009056">
    <property type="entry name" value="Cyt_c-like_dom"/>
</dbReference>
<accession>A0A1H7JQ77</accession>
<protein>
    <submittedName>
        <fullName evidence="6">Repeat domain-containing protein</fullName>
    </submittedName>
</protein>
<feature type="domain" description="Cytochrome c" evidence="5">
    <location>
        <begin position="134"/>
        <end position="218"/>
    </location>
</feature>
<dbReference type="Proteomes" id="UP000198984">
    <property type="component" value="Unassembled WGS sequence"/>
</dbReference>